<name>A0A174ZCK5_9FIRM</name>
<sequence length="333" mass="35138">MAKCKCSKCGSTRIVSNIVQNMPNGCFDVCTNPICGSPDELSILAPLIYDEIGINLCTTFAVGTDISTTYPTATNASVSVIDIAYTYGDENVEITQIAGRPNCYSVKLANLTVTFAITLYDESCRALATLTPTAVYLPNSTTAATYDEDTNPTSVTLEIFAPYGVSYNSNNATPPVYTPALNSIGFLSSANVVTQGLNLYAIPKLLGLDTTDDEVTVGLTLILQSLYFCGYRVTSAGRISTPKGSIVSGEESDCIKFVCGNLLDRAIKPLDLSPPSCEGNLKKDCKKPCMNDCTDTLNTNSTACQSACNNGNNSQTSSGACTGPCNGICSKTN</sequence>
<evidence type="ECO:0000313" key="2">
    <source>
        <dbReference type="EMBL" id="CUQ83732.1"/>
    </source>
</evidence>
<accession>A0A174ZCK5</accession>
<dbReference type="OrthoDB" id="2065066at2"/>
<proteinExistence type="predicted"/>
<reference evidence="3 4" key="1">
    <citation type="submission" date="2015-09" db="EMBL/GenBank/DDBJ databases">
        <authorList>
            <consortium name="Pathogen Informatics"/>
        </authorList>
    </citation>
    <scope>NUCLEOTIDE SEQUENCE [LARGE SCALE GENOMIC DNA]</scope>
    <source>
        <strain evidence="1 3">2789STDY5834875</strain>
        <strain evidence="2 4">2789STDY5834878</strain>
    </source>
</reference>
<protein>
    <submittedName>
        <fullName evidence="2">Uncharacterized protein</fullName>
    </submittedName>
</protein>
<organism evidence="2 4">
    <name type="scientific">Lachnospira eligens</name>
    <dbReference type="NCBI Taxonomy" id="39485"/>
    <lineage>
        <taxon>Bacteria</taxon>
        <taxon>Bacillati</taxon>
        <taxon>Bacillota</taxon>
        <taxon>Clostridia</taxon>
        <taxon>Lachnospirales</taxon>
        <taxon>Lachnospiraceae</taxon>
        <taxon>Lachnospira</taxon>
    </lineage>
</organism>
<dbReference type="RefSeq" id="WP_022097976.1">
    <property type="nucleotide sequence ID" value="NZ_CABIXW010000003.1"/>
</dbReference>
<evidence type="ECO:0000313" key="4">
    <source>
        <dbReference type="Proteomes" id="UP000095780"/>
    </source>
</evidence>
<dbReference type="EMBL" id="CZBU01000004">
    <property type="protein sequence ID" value="CUQ78105.1"/>
    <property type="molecule type" value="Genomic_DNA"/>
</dbReference>
<gene>
    <name evidence="1" type="ORF">ERS852490_01912</name>
    <name evidence="2" type="ORF">ERS852492_01256</name>
</gene>
<dbReference type="AlphaFoldDB" id="A0A174ZCK5"/>
<dbReference type="Proteomes" id="UP000095780">
    <property type="component" value="Unassembled WGS sequence"/>
</dbReference>
<dbReference type="EMBL" id="CZBV01000003">
    <property type="protein sequence ID" value="CUQ83732.1"/>
    <property type="molecule type" value="Genomic_DNA"/>
</dbReference>
<evidence type="ECO:0000313" key="3">
    <source>
        <dbReference type="Proteomes" id="UP000095621"/>
    </source>
</evidence>
<dbReference type="Proteomes" id="UP000095621">
    <property type="component" value="Unassembled WGS sequence"/>
</dbReference>
<evidence type="ECO:0000313" key="1">
    <source>
        <dbReference type="EMBL" id="CUQ78105.1"/>
    </source>
</evidence>